<organism evidence="1 2">
    <name type="scientific">Brevundimonas phage vB_BpoS-Kabachok</name>
    <dbReference type="NCBI Taxonomy" id="2948600"/>
    <lineage>
        <taxon>Viruses</taxon>
        <taxon>Duplodnaviria</taxon>
        <taxon>Heunggongvirae</taxon>
        <taxon>Uroviricota</taxon>
        <taxon>Caudoviricetes</taxon>
        <taxon>Jeanschmidtviridae</taxon>
        <taxon>Marchewkavirus</taxon>
        <taxon>Marchewkavirus kabachok</taxon>
    </lineage>
</organism>
<dbReference type="EMBL" id="ON529852">
    <property type="protein sequence ID" value="USN14105.1"/>
    <property type="molecule type" value="Genomic_DNA"/>
</dbReference>
<accession>A0A9E7MQ62</accession>
<sequence>MRTHPLDDDTLFQVDYQVLEPVDHHPIGPRHTATFARNWMEASDFVRKKYGLDASPRVMINRVYAYDRSSGVKTEEVFYDRYPPGREPPPLPAHHFG</sequence>
<protein>
    <submittedName>
        <fullName evidence="1">Uncharacterized protein</fullName>
    </submittedName>
</protein>
<keyword evidence="2" id="KW-1185">Reference proteome</keyword>
<reference evidence="1" key="1">
    <citation type="submission" date="2022-05" db="EMBL/GenBank/DDBJ databases">
        <authorList>
            <person name="Friedrich I."/>
            <person name="Poehlein A."/>
            <person name="Schneider D."/>
            <person name="Hertel R."/>
            <person name="Daniel R."/>
        </authorList>
    </citation>
    <scope>NUCLEOTIDE SEQUENCE</scope>
</reference>
<name>A0A9E7MQ62_9CAUD</name>
<dbReference type="Proteomes" id="UP001056685">
    <property type="component" value="Segment"/>
</dbReference>
<evidence type="ECO:0000313" key="2">
    <source>
        <dbReference type="Proteomes" id="UP001056685"/>
    </source>
</evidence>
<proteinExistence type="predicted"/>
<evidence type="ECO:0000313" key="1">
    <source>
        <dbReference type="EMBL" id="USN14105.1"/>
    </source>
</evidence>
<gene>
    <name evidence="1" type="ORF">KABACHOK_02690</name>
</gene>